<dbReference type="AlphaFoldDB" id="A0AAU9NMX5"/>
<sequence>MAESYVVDLDKKTYTCRVWQLNGYGCVHSVTTISFLNRDVGGYVDTMFYGAVYKNTYKYLIQRMNGSNMWPPTNFIPPLPPMKRRMSGRPKVNRRRDASEKLPRHTVTKAGKKISCSVCKNVGHNKVTCPQAERPQVQKPEVGRRPKLNVKKRKSGVNEKGEEAGGVNEGQKGQGAKSVHEGQKGQGAEGVAAGRRCKIKKSERIIKMKLAKRVKGKDGKGDTSANPMELND</sequence>
<proteinExistence type="predicted"/>
<protein>
    <recommendedName>
        <fullName evidence="4">Zinc finger PMZ-type domain-containing protein</fullName>
    </recommendedName>
</protein>
<feature type="region of interest" description="Disordered" evidence="1">
    <location>
        <begin position="130"/>
        <end position="196"/>
    </location>
</feature>
<evidence type="ECO:0000313" key="2">
    <source>
        <dbReference type="EMBL" id="CAH1439202.1"/>
    </source>
</evidence>
<feature type="region of interest" description="Disordered" evidence="1">
    <location>
        <begin position="79"/>
        <end position="107"/>
    </location>
</feature>
<evidence type="ECO:0000256" key="1">
    <source>
        <dbReference type="SAM" id="MobiDB-lite"/>
    </source>
</evidence>
<name>A0AAU9NMX5_9ASTR</name>
<evidence type="ECO:0008006" key="4">
    <source>
        <dbReference type="Google" id="ProtNLM"/>
    </source>
</evidence>
<feature type="region of interest" description="Disordered" evidence="1">
    <location>
        <begin position="208"/>
        <end position="232"/>
    </location>
</feature>
<organism evidence="2 3">
    <name type="scientific">Lactuca virosa</name>
    <dbReference type="NCBI Taxonomy" id="75947"/>
    <lineage>
        <taxon>Eukaryota</taxon>
        <taxon>Viridiplantae</taxon>
        <taxon>Streptophyta</taxon>
        <taxon>Embryophyta</taxon>
        <taxon>Tracheophyta</taxon>
        <taxon>Spermatophyta</taxon>
        <taxon>Magnoliopsida</taxon>
        <taxon>eudicotyledons</taxon>
        <taxon>Gunneridae</taxon>
        <taxon>Pentapetalae</taxon>
        <taxon>asterids</taxon>
        <taxon>campanulids</taxon>
        <taxon>Asterales</taxon>
        <taxon>Asteraceae</taxon>
        <taxon>Cichorioideae</taxon>
        <taxon>Cichorieae</taxon>
        <taxon>Lactucinae</taxon>
        <taxon>Lactuca</taxon>
    </lineage>
</organism>
<dbReference type="Proteomes" id="UP001157418">
    <property type="component" value="Unassembled WGS sequence"/>
</dbReference>
<dbReference type="PANTHER" id="PTHR31973:SF189">
    <property type="entry name" value="TRANSPOSASE, MUDR, PLANT, MULE TRANSPOSASE DOMAIN PROTEIN-RELATED"/>
    <property type="match status" value="1"/>
</dbReference>
<dbReference type="EMBL" id="CAKMRJ010004546">
    <property type="protein sequence ID" value="CAH1439202.1"/>
    <property type="molecule type" value="Genomic_DNA"/>
</dbReference>
<reference evidence="2 3" key="1">
    <citation type="submission" date="2022-01" db="EMBL/GenBank/DDBJ databases">
        <authorList>
            <person name="Xiong W."/>
            <person name="Schranz E."/>
        </authorList>
    </citation>
    <scope>NUCLEOTIDE SEQUENCE [LARGE SCALE GENOMIC DNA]</scope>
</reference>
<gene>
    <name evidence="2" type="ORF">LVIROSA_LOCUS25412</name>
</gene>
<feature type="compositionally biased region" description="Basic residues" evidence="1">
    <location>
        <begin position="82"/>
        <end position="94"/>
    </location>
</feature>
<evidence type="ECO:0000313" key="3">
    <source>
        <dbReference type="Proteomes" id="UP001157418"/>
    </source>
</evidence>
<dbReference type="PANTHER" id="PTHR31973">
    <property type="entry name" value="POLYPROTEIN, PUTATIVE-RELATED"/>
    <property type="match status" value="1"/>
</dbReference>
<feature type="compositionally biased region" description="Basic residues" evidence="1">
    <location>
        <begin position="145"/>
        <end position="155"/>
    </location>
</feature>
<keyword evidence="3" id="KW-1185">Reference proteome</keyword>
<comment type="caution">
    <text evidence="2">The sequence shown here is derived from an EMBL/GenBank/DDBJ whole genome shotgun (WGS) entry which is preliminary data.</text>
</comment>
<accession>A0AAU9NMX5</accession>